<keyword evidence="3" id="KW-1185">Reference proteome</keyword>
<feature type="compositionally biased region" description="Basic and acidic residues" evidence="1">
    <location>
        <begin position="118"/>
        <end position="127"/>
    </location>
</feature>
<accession>A0A640UTD8</accession>
<sequence length="199" mass="21477">MRLRRLRGLTCYWHQGDFVAHAYQGHAPVALHPSTAEILSAFDTWTTLAEAAESLDQLHPETVMKAAGTLLDCGLLTEERSPEAEADKRLADTWAPGHRKHPSSTTPHHGPPYVAEHASARPTEDSTRGLGAVRAARLSRGRRETPAPVLTCEPSTYHRHRGGAVHFPVSVLPTGVVPNSSPVSLSRAVPRPSTTGDSP</sequence>
<feature type="region of interest" description="Disordered" evidence="1">
    <location>
        <begin position="80"/>
        <end position="129"/>
    </location>
</feature>
<feature type="compositionally biased region" description="Basic and acidic residues" evidence="1">
    <location>
        <begin position="80"/>
        <end position="91"/>
    </location>
</feature>
<reference evidence="2 3" key="1">
    <citation type="submission" date="2019-12" db="EMBL/GenBank/DDBJ databases">
        <title>Whole genome shotgun sequence of Streptomyces tubercidicus NBRC 13090.</title>
        <authorList>
            <person name="Ichikawa N."/>
            <person name="Kimura A."/>
            <person name="Kitahashi Y."/>
            <person name="Komaki H."/>
            <person name="Tamura T."/>
        </authorList>
    </citation>
    <scope>NUCLEOTIDE SEQUENCE [LARGE SCALE GENOMIC DNA]</scope>
    <source>
        <strain evidence="2 3">NBRC 13090</strain>
    </source>
</reference>
<dbReference type="Proteomes" id="UP000431826">
    <property type="component" value="Unassembled WGS sequence"/>
</dbReference>
<feature type="compositionally biased region" description="Low complexity" evidence="1">
    <location>
        <begin position="103"/>
        <end position="112"/>
    </location>
</feature>
<gene>
    <name evidence="2" type="ORF">Stube_35100</name>
</gene>
<comment type="caution">
    <text evidence="2">The sequence shown here is derived from an EMBL/GenBank/DDBJ whole genome shotgun (WGS) entry which is preliminary data.</text>
</comment>
<organism evidence="2 3">
    <name type="scientific">Streptomyces tubercidicus</name>
    <dbReference type="NCBI Taxonomy" id="47759"/>
    <lineage>
        <taxon>Bacteria</taxon>
        <taxon>Bacillati</taxon>
        <taxon>Actinomycetota</taxon>
        <taxon>Actinomycetes</taxon>
        <taxon>Kitasatosporales</taxon>
        <taxon>Streptomycetaceae</taxon>
        <taxon>Streptomyces</taxon>
    </lineage>
</organism>
<feature type="region of interest" description="Disordered" evidence="1">
    <location>
        <begin position="177"/>
        <end position="199"/>
    </location>
</feature>
<proteinExistence type="predicted"/>
<dbReference type="AlphaFoldDB" id="A0A640UTD8"/>
<dbReference type="EMBL" id="BLIR01000001">
    <property type="protein sequence ID" value="GFE38837.1"/>
    <property type="molecule type" value="Genomic_DNA"/>
</dbReference>
<protein>
    <submittedName>
        <fullName evidence="2">Uncharacterized protein</fullName>
    </submittedName>
</protein>
<name>A0A640UTD8_9ACTN</name>
<evidence type="ECO:0000256" key="1">
    <source>
        <dbReference type="SAM" id="MobiDB-lite"/>
    </source>
</evidence>
<evidence type="ECO:0000313" key="2">
    <source>
        <dbReference type="EMBL" id="GFE38837.1"/>
    </source>
</evidence>
<evidence type="ECO:0000313" key="3">
    <source>
        <dbReference type="Proteomes" id="UP000431826"/>
    </source>
</evidence>